<feature type="domain" description="Phosphatidic acid phosphatase type 2/haloperoxidase" evidence="2">
    <location>
        <begin position="95"/>
        <end position="201"/>
    </location>
</feature>
<keyword evidence="4" id="KW-1185">Reference proteome</keyword>
<proteinExistence type="predicted"/>
<keyword evidence="1" id="KW-1133">Transmembrane helix</keyword>
<feature type="transmembrane region" description="Helical" evidence="1">
    <location>
        <begin position="128"/>
        <end position="149"/>
    </location>
</feature>
<evidence type="ECO:0000259" key="2">
    <source>
        <dbReference type="Pfam" id="PF01569"/>
    </source>
</evidence>
<name>A0A545AYY8_9ACTN</name>
<feature type="transmembrane region" description="Helical" evidence="1">
    <location>
        <begin position="50"/>
        <end position="77"/>
    </location>
</feature>
<dbReference type="SUPFAM" id="SSF48317">
    <property type="entry name" value="Acid phosphatase/Vanadium-dependent haloperoxidase"/>
    <property type="match status" value="1"/>
</dbReference>
<accession>A0A545AYY8</accession>
<feature type="transmembrane region" description="Helical" evidence="1">
    <location>
        <begin position="187"/>
        <end position="208"/>
    </location>
</feature>
<organism evidence="3 4">
    <name type="scientific">Cryptosporangium phraense</name>
    <dbReference type="NCBI Taxonomy" id="2593070"/>
    <lineage>
        <taxon>Bacteria</taxon>
        <taxon>Bacillati</taxon>
        <taxon>Actinomycetota</taxon>
        <taxon>Actinomycetes</taxon>
        <taxon>Cryptosporangiales</taxon>
        <taxon>Cryptosporangiaceae</taxon>
        <taxon>Cryptosporangium</taxon>
    </lineage>
</organism>
<sequence length="211" mass="21659">MSPTSAARKSAAVGLAAFVALTIGVATDVLTGLDQSIADAGLSGDRSSVLYWPARVGFSLGQNWVFPLASAVVAVILAGRRRSARPIGGLLGVWLVHLVVIGAVKLWADRPPPANGNPHLHAGGLSFPSGHAANILVFSATLGVLLVALTGDQRWFRRTTLLGVGAATICVVSMVGLGFHWATDAAAGLALGTALRALMTPLFASFACNTR</sequence>
<comment type="caution">
    <text evidence="3">The sequence shown here is derived from an EMBL/GenBank/DDBJ whole genome shotgun (WGS) entry which is preliminary data.</text>
</comment>
<dbReference type="RefSeq" id="WP_142703060.1">
    <property type="nucleotide sequence ID" value="NZ_VIRS01000002.1"/>
</dbReference>
<feature type="transmembrane region" description="Helical" evidence="1">
    <location>
        <begin position="161"/>
        <end position="181"/>
    </location>
</feature>
<keyword evidence="1" id="KW-0812">Transmembrane</keyword>
<evidence type="ECO:0000256" key="1">
    <source>
        <dbReference type="SAM" id="Phobius"/>
    </source>
</evidence>
<reference evidence="3 4" key="1">
    <citation type="submission" date="2019-07" db="EMBL/GenBank/DDBJ databases">
        <title>Cryptosporangium phraense sp. nov., isolated from plant litter.</title>
        <authorList>
            <person name="Suriyachadkun C."/>
        </authorList>
    </citation>
    <scope>NUCLEOTIDE SEQUENCE [LARGE SCALE GENOMIC DNA]</scope>
    <source>
        <strain evidence="3 4">A-T 5661</strain>
    </source>
</reference>
<gene>
    <name evidence="3" type="ORF">FL583_03940</name>
</gene>
<dbReference type="InterPro" id="IPR000326">
    <property type="entry name" value="PAP2/HPO"/>
</dbReference>
<dbReference type="Pfam" id="PF01569">
    <property type="entry name" value="PAP2"/>
    <property type="match status" value="1"/>
</dbReference>
<dbReference type="InParanoid" id="A0A545AYY8"/>
<dbReference type="InterPro" id="IPR036938">
    <property type="entry name" value="PAP2/HPO_sf"/>
</dbReference>
<dbReference type="AlphaFoldDB" id="A0A545AYY8"/>
<feature type="transmembrane region" description="Helical" evidence="1">
    <location>
        <begin position="89"/>
        <end position="108"/>
    </location>
</feature>
<protein>
    <submittedName>
        <fullName evidence="3">Phosphatase PAP2 family protein</fullName>
    </submittedName>
</protein>
<keyword evidence="1" id="KW-0472">Membrane</keyword>
<dbReference type="OrthoDB" id="5289372at2"/>
<dbReference type="Proteomes" id="UP000317982">
    <property type="component" value="Unassembled WGS sequence"/>
</dbReference>
<dbReference type="Gene3D" id="1.20.144.10">
    <property type="entry name" value="Phosphatidic acid phosphatase type 2/haloperoxidase"/>
    <property type="match status" value="1"/>
</dbReference>
<evidence type="ECO:0000313" key="4">
    <source>
        <dbReference type="Proteomes" id="UP000317982"/>
    </source>
</evidence>
<evidence type="ECO:0000313" key="3">
    <source>
        <dbReference type="EMBL" id="TQS46541.1"/>
    </source>
</evidence>
<dbReference type="EMBL" id="VIRS01000002">
    <property type="protein sequence ID" value="TQS46541.1"/>
    <property type="molecule type" value="Genomic_DNA"/>
</dbReference>